<dbReference type="Pfam" id="PF01381">
    <property type="entry name" value="HTH_3"/>
    <property type="match status" value="1"/>
</dbReference>
<dbReference type="SUPFAM" id="SSF47413">
    <property type="entry name" value="lambda repressor-like DNA-binding domains"/>
    <property type="match status" value="1"/>
</dbReference>
<evidence type="ECO:0000256" key="1">
    <source>
        <dbReference type="ARBA" id="ARBA00023125"/>
    </source>
</evidence>
<organism evidence="3">
    <name type="scientific">hydrothermal vent metagenome</name>
    <dbReference type="NCBI Taxonomy" id="652676"/>
    <lineage>
        <taxon>unclassified sequences</taxon>
        <taxon>metagenomes</taxon>
        <taxon>ecological metagenomes</taxon>
    </lineage>
</organism>
<feature type="domain" description="HTH cro/C1-type" evidence="2">
    <location>
        <begin position="12"/>
        <end position="66"/>
    </location>
</feature>
<dbReference type="InterPro" id="IPR001387">
    <property type="entry name" value="Cro/C1-type_HTH"/>
</dbReference>
<sequence length="99" mass="11230">MEEIRQGLGKRIRFLRKSEKLTQEQLAEKAGLCYKYIGEIERGEVNPSLKSMVEVAAALGVNIQSLFPTEEDILPNISHKELKTIKEAITILNKTFKTI</sequence>
<accession>A0A3B0R7N5</accession>
<evidence type="ECO:0000259" key="2">
    <source>
        <dbReference type="PROSITE" id="PS50943"/>
    </source>
</evidence>
<protein>
    <submittedName>
        <fullName evidence="3">Phage immunity</fullName>
    </submittedName>
</protein>
<evidence type="ECO:0000313" key="3">
    <source>
        <dbReference type="EMBL" id="VAV85036.1"/>
    </source>
</evidence>
<dbReference type="AlphaFoldDB" id="A0A3B0R7N5"/>
<dbReference type="InterPro" id="IPR010982">
    <property type="entry name" value="Lambda_DNA-bd_dom_sf"/>
</dbReference>
<dbReference type="PROSITE" id="PS50943">
    <property type="entry name" value="HTH_CROC1"/>
    <property type="match status" value="1"/>
</dbReference>
<reference evidence="3" key="1">
    <citation type="submission" date="2018-06" db="EMBL/GenBank/DDBJ databases">
        <authorList>
            <person name="Zhirakovskaya E."/>
        </authorList>
    </citation>
    <scope>NUCLEOTIDE SEQUENCE</scope>
</reference>
<dbReference type="CDD" id="cd00093">
    <property type="entry name" value="HTH_XRE"/>
    <property type="match status" value="1"/>
</dbReference>
<dbReference type="PANTHER" id="PTHR46797">
    <property type="entry name" value="HTH-TYPE TRANSCRIPTIONAL REGULATOR"/>
    <property type="match status" value="1"/>
</dbReference>
<dbReference type="Gene3D" id="1.10.260.40">
    <property type="entry name" value="lambda repressor-like DNA-binding domains"/>
    <property type="match status" value="1"/>
</dbReference>
<dbReference type="InterPro" id="IPR050807">
    <property type="entry name" value="TransReg_Diox_bact_type"/>
</dbReference>
<dbReference type="SMART" id="SM00530">
    <property type="entry name" value="HTH_XRE"/>
    <property type="match status" value="1"/>
</dbReference>
<name>A0A3B0R7N5_9ZZZZ</name>
<dbReference type="GO" id="GO:0003700">
    <property type="term" value="F:DNA-binding transcription factor activity"/>
    <property type="evidence" value="ECO:0007669"/>
    <property type="project" value="TreeGrafter"/>
</dbReference>
<dbReference type="GO" id="GO:0005829">
    <property type="term" value="C:cytosol"/>
    <property type="evidence" value="ECO:0007669"/>
    <property type="project" value="TreeGrafter"/>
</dbReference>
<proteinExistence type="predicted"/>
<keyword evidence="1" id="KW-0238">DNA-binding</keyword>
<dbReference type="GO" id="GO:0003677">
    <property type="term" value="F:DNA binding"/>
    <property type="evidence" value="ECO:0007669"/>
    <property type="project" value="UniProtKB-KW"/>
</dbReference>
<dbReference type="PANTHER" id="PTHR46797:SF1">
    <property type="entry name" value="METHYLPHOSPHONATE SYNTHASE"/>
    <property type="match status" value="1"/>
</dbReference>
<dbReference type="EMBL" id="UOEA01000080">
    <property type="protein sequence ID" value="VAV85036.1"/>
    <property type="molecule type" value="Genomic_DNA"/>
</dbReference>
<gene>
    <name evidence="3" type="ORF">MNBD_DELTA01-402</name>
</gene>